<accession>A0AAE0S651</accession>
<keyword evidence="7" id="KW-0807">Transducer</keyword>
<reference evidence="10" key="1">
    <citation type="journal article" date="2021" name="Genome Biol. Evol.">
        <title>A High-Quality Reference Genome for a Parasitic Bivalve with Doubly Uniparental Inheritance (Bivalvia: Unionida).</title>
        <authorList>
            <person name="Smith C.H."/>
        </authorList>
    </citation>
    <scope>NUCLEOTIDE SEQUENCE</scope>
    <source>
        <strain evidence="10">CHS0354</strain>
    </source>
</reference>
<name>A0AAE0S651_9BIVA</name>
<dbReference type="SUPFAM" id="SSF81321">
    <property type="entry name" value="Family A G protein-coupled receptor-like"/>
    <property type="match status" value="1"/>
</dbReference>
<evidence type="ECO:0000256" key="3">
    <source>
        <dbReference type="ARBA" id="ARBA00022989"/>
    </source>
</evidence>
<feature type="domain" description="G-protein coupled receptors family 1 profile" evidence="9">
    <location>
        <begin position="35"/>
        <end position="291"/>
    </location>
</feature>
<dbReference type="GO" id="GO:0004930">
    <property type="term" value="F:G protein-coupled receptor activity"/>
    <property type="evidence" value="ECO:0007669"/>
    <property type="project" value="UniProtKB-KW"/>
</dbReference>
<organism evidence="10 11">
    <name type="scientific">Potamilus streckersoni</name>
    <dbReference type="NCBI Taxonomy" id="2493646"/>
    <lineage>
        <taxon>Eukaryota</taxon>
        <taxon>Metazoa</taxon>
        <taxon>Spiralia</taxon>
        <taxon>Lophotrochozoa</taxon>
        <taxon>Mollusca</taxon>
        <taxon>Bivalvia</taxon>
        <taxon>Autobranchia</taxon>
        <taxon>Heteroconchia</taxon>
        <taxon>Palaeoheterodonta</taxon>
        <taxon>Unionida</taxon>
        <taxon>Unionoidea</taxon>
        <taxon>Unionidae</taxon>
        <taxon>Ambleminae</taxon>
        <taxon>Lampsilini</taxon>
        <taxon>Potamilus</taxon>
    </lineage>
</organism>
<dbReference type="EMBL" id="JAEAOA010000333">
    <property type="protein sequence ID" value="KAK3585625.1"/>
    <property type="molecule type" value="Genomic_DNA"/>
</dbReference>
<feature type="transmembrane region" description="Helical" evidence="8">
    <location>
        <begin position="17"/>
        <end position="43"/>
    </location>
</feature>
<dbReference type="PANTHER" id="PTHR24240">
    <property type="entry name" value="OPSIN"/>
    <property type="match status" value="1"/>
</dbReference>
<feature type="transmembrane region" description="Helical" evidence="8">
    <location>
        <begin position="93"/>
        <end position="114"/>
    </location>
</feature>
<evidence type="ECO:0000313" key="11">
    <source>
        <dbReference type="Proteomes" id="UP001195483"/>
    </source>
</evidence>
<comment type="caution">
    <text evidence="10">The sequence shown here is derived from an EMBL/GenBank/DDBJ whole genome shotgun (WGS) entry which is preliminary data.</text>
</comment>
<dbReference type="SMART" id="SM01381">
    <property type="entry name" value="7TM_GPCR_Srsx"/>
    <property type="match status" value="1"/>
</dbReference>
<dbReference type="AlphaFoldDB" id="A0AAE0S651"/>
<keyword evidence="5 8" id="KW-0472">Membrane</keyword>
<dbReference type="CDD" id="cd14969">
    <property type="entry name" value="7tmA_Opsins_type2_animals"/>
    <property type="match status" value="1"/>
</dbReference>
<proteinExistence type="predicted"/>
<dbReference type="PRINTS" id="PR00237">
    <property type="entry name" value="GPCRRHODOPSN"/>
</dbReference>
<evidence type="ECO:0000256" key="1">
    <source>
        <dbReference type="ARBA" id="ARBA00004141"/>
    </source>
</evidence>
<feature type="transmembrane region" description="Helical" evidence="8">
    <location>
        <begin position="55"/>
        <end position="81"/>
    </location>
</feature>
<sequence>MNITLPEDSQQLLSSEVYIGIAILLTIVPVVGFFENAVVILVFFKNRHLRKSCNLYITGLAICDVLHCTIGMPMVTVSGYARGWIFQQKGCAYYGFVTTFLGITQITILTVIAVDRYKTMRAKYVSKCKSDMKRCVLILLACYCHGFIWAIFPLAGWSSFQIDDARLSCCISFASKAPLDISYLICLTFFGYIIPVVCITSSYCGIHHVMRKNSSKVFRNRNSSTEKMFSLETSITITVFFMIVCFLISWTPYAIVSIVTALMNPKSIPTFGKTLPGIFAKCSAIWNPIVYVIRNSEFRESLTLTLFRIPCHTQIKTRSIGTNSNFTSGDARVKHLSSSIESIPSKPLNGQGIFTITCLEDIPCLTKTFQNQSVSYR</sequence>
<comment type="subcellular location">
    <subcellularLocation>
        <location evidence="1">Membrane</location>
        <topology evidence="1">Multi-pass membrane protein</topology>
    </subcellularLocation>
</comment>
<gene>
    <name evidence="10" type="ORF">CHS0354_004542</name>
</gene>
<dbReference type="InterPro" id="IPR050125">
    <property type="entry name" value="GPCR_opsins"/>
</dbReference>
<evidence type="ECO:0000256" key="2">
    <source>
        <dbReference type="ARBA" id="ARBA00022692"/>
    </source>
</evidence>
<dbReference type="Proteomes" id="UP001195483">
    <property type="component" value="Unassembled WGS sequence"/>
</dbReference>
<evidence type="ECO:0000256" key="4">
    <source>
        <dbReference type="ARBA" id="ARBA00023040"/>
    </source>
</evidence>
<dbReference type="InterPro" id="IPR017452">
    <property type="entry name" value="GPCR_Rhodpsn_7TM"/>
</dbReference>
<dbReference type="GO" id="GO:0016020">
    <property type="term" value="C:membrane"/>
    <property type="evidence" value="ECO:0007669"/>
    <property type="project" value="UniProtKB-SubCell"/>
</dbReference>
<evidence type="ECO:0000259" key="9">
    <source>
        <dbReference type="PROSITE" id="PS50262"/>
    </source>
</evidence>
<evidence type="ECO:0000256" key="5">
    <source>
        <dbReference type="ARBA" id="ARBA00023136"/>
    </source>
</evidence>
<dbReference type="PROSITE" id="PS50262">
    <property type="entry name" value="G_PROTEIN_RECEP_F1_2"/>
    <property type="match status" value="1"/>
</dbReference>
<dbReference type="Gene3D" id="1.20.1070.10">
    <property type="entry name" value="Rhodopsin 7-helix transmembrane proteins"/>
    <property type="match status" value="1"/>
</dbReference>
<keyword evidence="4" id="KW-0297">G-protein coupled receptor</keyword>
<evidence type="ECO:0000256" key="6">
    <source>
        <dbReference type="ARBA" id="ARBA00023170"/>
    </source>
</evidence>
<keyword evidence="11" id="KW-1185">Reference proteome</keyword>
<evidence type="ECO:0000313" key="10">
    <source>
        <dbReference type="EMBL" id="KAK3585625.1"/>
    </source>
</evidence>
<evidence type="ECO:0000256" key="8">
    <source>
        <dbReference type="SAM" id="Phobius"/>
    </source>
</evidence>
<feature type="transmembrane region" description="Helical" evidence="8">
    <location>
        <begin position="135"/>
        <end position="157"/>
    </location>
</feature>
<reference evidence="10" key="2">
    <citation type="journal article" date="2021" name="Genome Biol. Evol.">
        <title>Developing a high-quality reference genome for a parasitic bivalve with doubly uniparental inheritance (Bivalvia: Unionida).</title>
        <authorList>
            <person name="Smith C.H."/>
        </authorList>
    </citation>
    <scope>NUCLEOTIDE SEQUENCE</scope>
    <source>
        <strain evidence="10">CHS0354</strain>
        <tissue evidence="10">Mantle</tissue>
    </source>
</reference>
<dbReference type="InterPro" id="IPR000276">
    <property type="entry name" value="GPCR_Rhodpsn"/>
</dbReference>
<evidence type="ECO:0000256" key="7">
    <source>
        <dbReference type="ARBA" id="ARBA00023224"/>
    </source>
</evidence>
<feature type="transmembrane region" description="Helical" evidence="8">
    <location>
        <begin position="181"/>
        <end position="206"/>
    </location>
</feature>
<reference evidence="10" key="3">
    <citation type="submission" date="2023-05" db="EMBL/GenBank/DDBJ databases">
        <authorList>
            <person name="Smith C.H."/>
        </authorList>
    </citation>
    <scope>NUCLEOTIDE SEQUENCE</scope>
    <source>
        <strain evidence="10">CHS0354</strain>
        <tissue evidence="10">Mantle</tissue>
    </source>
</reference>
<keyword evidence="3 8" id="KW-1133">Transmembrane helix</keyword>
<keyword evidence="6" id="KW-0675">Receptor</keyword>
<dbReference type="Pfam" id="PF00001">
    <property type="entry name" value="7tm_1"/>
    <property type="match status" value="1"/>
</dbReference>
<feature type="transmembrane region" description="Helical" evidence="8">
    <location>
        <begin position="229"/>
        <end position="250"/>
    </location>
</feature>
<keyword evidence="2 8" id="KW-0812">Transmembrane</keyword>
<protein>
    <recommendedName>
        <fullName evidence="9">G-protein coupled receptors family 1 profile domain-containing protein</fullName>
    </recommendedName>
</protein>